<evidence type="ECO:0000313" key="1">
    <source>
        <dbReference type="EMBL" id="ABM39419.1"/>
    </source>
</evidence>
<keyword evidence="2" id="KW-1185">Reference proteome</keyword>
<accession>A1VUU1</accession>
<protein>
    <recommendedName>
        <fullName evidence="3">N-acetyltransferase ESCO zinc-finger domain-containing protein</fullName>
    </recommendedName>
</protein>
<dbReference type="KEGG" id="pna:Pnap_4130"/>
<dbReference type="EMBL" id="CP000530">
    <property type="protein sequence ID" value="ABM39419.1"/>
    <property type="molecule type" value="Genomic_DNA"/>
</dbReference>
<name>A1VUU1_POLNA</name>
<dbReference type="Proteomes" id="UP000000644">
    <property type="component" value="Plasmid pPNAP01"/>
</dbReference>
<evidence type="ECO:0008006" key="3">
    <source>
        <dbReference type="Google" id="ProtNLM"/>
    </source>
</evidence>
<gene>
    <name evidence="1" type="ordered locus">Pnap_4130</name>
</gene>
<keyword evidence="1" id="KW-0614">Plasmid</keyword>
<proteinExistence type="predicted"/>
<sequence length="236" mass="26974">MHYQAQSRVRPDFNFLSFTVRTTEDATSGTQMKISFADTLCLKREAKKLGHKFPEKSYSHLRSLAAQQLFGVRSVHEFNRLRKQTVEQHLVLSDGMATCAFCGLQFYPNVPEDSKTHQAKHDAFEEATTVLNYTPKFYAQREANKKHGYALLSDTDPETQVSGALEVLRSWFDRSLDAAIGESSYWKRHPKFEEYVGFMLGATPPFPAHVVASLEKQYGRIDGVIEKGHSYWYPPK</sequence>
<organism evidence="1 2">
    <name type="scientific">Polaromonas naphthalenivorans (strain CJ2)</name>
    <dbReference type="NCBI Taxonomy" id="365044"/>
    <lineage>
        <taxon>Bacteria</taxon>
        <taxon>Pseudomonadati</taxon>
        <taxon>Pseudomonadota</taxon>
        <taxon>Betaproteobacteria</taxon>
        <taxon>Burkholderiales</taxon>
        <taxon>Comamonadaceae</taxon>
        <taxon>Polaromonas</taxon>
    </lineage>
</organism>
<evidence type="ECO:0000313" key="2">
    <source>
        <dbReference type="Proteomes" id="UP000000644"/>
    </source>
</evidence>
<dbReference type="HOGENOM" id="CLU_1319987_0_0_4"/>
<dbReference type="AlphaFoldDB" id="A1VUU1"/>
<geneLocation type="plasmid" evidence="1 2">
    <name>pPNAP01</name>
</geneLocation>
<reference evidence="2" key="1">
    <citation type="journal article" date="2009" name="Environ. Microbiol.">
        <title>The genome of Polaromonas naphthalenivorans strain CJ2, isolated from coal tar-contaminated sediment, reveals physiological and metabolic versatility and evolution through extensive horizontal gene transfer.</title>
        <authorList>
            <person name="Yagi J.M."/>
            <person name="Sims D."/>
            <person name="Brettin T."/>
            <person name="Bruce D."/>
            <person name="Madsen E.L."/>
        </authorList>
    </citation>
    <scope>NUCLEOTIDE SEQUENCE [LARGE SCALE GENOMIC DNA]</scope>
    <source>
        <strain evidence="2">CJ2</strain>
        <plasmid evidence="2">Plasmid pPNAP01</plasmid>
    </source>
</reference>